<organism evidence="2">
    <name type="scientific">Lichtheimia ramosa</name>
    <dbReference type="NCBI Taxonomy" id="688394"/>
    <lineage>
        <taxon>Eukaryota</taxon>
        <taxon>Fungi</taxon>
        <taxon>Fungi incertae sedis</taxon>
        <taxon>Mucoromycota</taxon>
        <taxon>Mucoromycotina</taxon>
        <taxon>Mucoromycetes</taxon>
        <taxon>Mucorales</taxon>
        <taxon>Lichtheimiaceae</taxon>
        <taxon>Lichtheimia</taxon>
    </lineage>
</organism>
<evidence type="ECO:0000313" key="2">
    <source>
        <dbReference type="EMBL" id="CDS03252.1"/>
    </source>
</evidence>
<reference evidence="2" key="1">
    <citation type="journal article" date="2014" name="Genome Announc.">
        <title>De novo whole-genome sequence and genome annotation of Lichtheimia ramosa.</title>
        <authorList>
            <person name="Linde J."/>
            <person name="Schwartze V."/>
            <person name="Binder U."/>
            <person name="Lass-Florl C."/>
            <person name="Voigt K."/>
            <person name="Horn F."/>
        </authorList>
    </citation>
    <scope>NUCLEOTIDE SEQUENCE</scope>
    <source>
        <strain evidence="2">JMRC FSU:6197</strain>
    </source>
</reference>
<feature type="region of interest" description="Disordered" evidence="1">
    <location>
        <begin position="231"/>
        <end position="264"/>
    </location>
</feature>
<gene>
    <name evidence="2" type="ORF">LRAMOSA00654</name>
</gene>
<dbReference type="AlphaFoldDB" id="A0A077W727"/>
<dbReference type="EMBL" id="LK023313">
    <property type="protein sequence ID" value="CDS03252.1"/>
    <property type="molecule type" value="Genomic_DNA"/>
</dbReference>
<evidence type="ECO:0000256" key="1">
    <source>
        <dbReference type="SAM" id="MobiDB-lite"/>
    </source>
</evidence>
<sequence length="264" mass="29699">MSTRSSSSAVVAIEPAKEPKWGRYIPERPASLQSVNLQIVPPPPPHHLRHSVIYNTYVPRSDVSFDSQASTATFDNKRSSWYYNDDYYYTPSSPPPASAPPFLSSFDHRYPTTPSYHQPPVVPLLPMVPQMDSIELFGSTPPSAATASPMTTVAYEKEYDRFQHARSSIPPIEREQQHDLVMSPLDYNNNRHQHPYDRSSFAAQSISSAGAAYTSSKVELVEELVPSSPTYNVDQQHYNDPSMMNSLHHSPFVDPASQQKPQQY</sequence>
<dbReference type="OrthoDB" id="2280884at2759"/>
<proteinExistence type="predicted"/>
<protein>
    <submittedName>
        <fullName evidence="2">Uncharacterized protein</fullName>
    </submittedName>
</protein>
<feature type="compositionally biased region" description="Polar residues" evidence="1">
    <location>
        <begin position="231"/>
        <end position="248"/>
    </location>
</feature>
<name>A0A077W727_9FUNG</name>
<accession>A0A077W727</accession>